<dbReference type="AlphaFoldDB" id="A0A2A9MJJ7"/>
<evidence type="ECO:0000313" key="2">
    <source>
        <dbReference type="Proteomes" id="UP000224006"/>
    </source>
</evidence>
<accession>A0A2A9MJJ7</accession>
<dbReference type="KEGG" id="bbes:BESB_004300"/>
<reference evidence="1 2" key="1">
    <citation type="submission" date="2017-09" db="EMBL/GenBank/DDBJ databases">
        <title>Genome sequencing of Besnoitia besnoiti strain Bb-Ger1.</title>
        <authorList>
            <person name="Schares G."/>
            <person name="Venepally P."/>
            <person name="Lorenzi H.A."/>
        </authorList>
    </citation>
    <scope>NUCLEOTIDE SEQUENCE [LARGE SCALE GENOMIC DNA]</scope>
    <source>
        <strain evidence="1 2">Bb-Ger1</strain>
    </source>
</reference>
<keyword evidence="2" id="KW-1185">Reference proteome</keyword>
<organism evidence="1 2">
    <name type="scientific">Besnoitia besnoiti</name>
    <name type="common">Apicomplexan protozoan</name>
    <dbReference type="NCBI Taxonomy" id="94643"/>
    <lineage>
        <taxon>Eukaryota</taxon>
        <taxon>Sar</taxon>
        <taxon>Alveolata</taxon>
        <taxon>Apicomplexa</taxon>
        <taxon>Conoidasida</taxon>
        <taxon>Coccidia</taxon>
        <taxon>Eucoccidiorida</taxon>
        <taxon>Eimeriorina</taxon>
        <taxon>Sarcocystidae</taxon>
        <taxon>Besnoitia</taxon>
    </lineage>
</organism>
<evidence type="ECO:0000313" key="1">
    <source>
        <dbReference type="EMBL" id="PFH38089.1"/>
    </source>
</evidence>
<dbReference type="GeneID" id="40305493"/>
<proteinExistence type="predicted"/>
<dbReference type="VEuPathDB" id="ToxoDB:BESB_004300"/>
<dbReference type="Proteomes" id="UP000224006">
    <property type="component" value="Chromosome I"/>
</dbReference>
<sequence length="142" mass="15198">MGRSDDRAGGRPSHPFDVLRPKSREELFNFVSSLPASAEKSAILPSLLAFSADCVQCTERCRQRLSLYRSFLSSLDARDAALSPAAPPASAVSSAAAASAASFEGCNVVQESINEQIELWQDRCLAACARENRAHLSPASDL</sequence>
<comment type="caution">
    <text evidence="1">The sequence shown here is derived from an EMBL/GenBank/DDBJ whole genome shotgun (WGS) entry which is preliminary data.</text>
</comment>
<dbReference type="RefSeq" id="XP_029222098.1">
    <property type="nucleotide sequence ID" value="XM_029359185.1"/>
</dbReference>
<protein>
    <submittedName>
        <fullName evidence="1">Uncharacterized protein</fullName>
    </submittedName>
</protein>
<gene>
    <name evidence="1" type="ORF">BESB_004300</name>
</gene>
<dbReference type="EMBL" id="NWUJ01000001">
    <property type="protein sequence ID" value="PFH38089.1"/>
    <property type="molecule type" value="Genomic_DNA"/>
</dbReference>
<name>A0A2A9MJJ7_BESBE</name>